<sequence length="250" mass="26973">MSSRVVKSAVAQLLAADPVVLGNPAPRDGRPEPAEEALQVAERLRRLAAEELEAARRQAAEVLVKAQAEARDLVEAARQEIERECQAAHQKAWEEGFQEGREEGLRKAQAEYEERMKRLEALRLEVEAERKRLAEVTEAHVAEVAVAVAQRVVRGLVEVDRSFVHAVAEEAVASLLPAEDVVVRVYPGDVDKLDAGRLGYGDGGVKIVADARLGPGDVVVSSSGGEIDARVDTALEEAAALIRARARQAG</sequence>
<reference evidence="9 10" key="1">
    <citation type="submission" date="2020-04" db="EMBL/GenBank/DDBJ databases">
        <authorList>
            <person name="Hogendoorn C."/>
        </authorList>
    </citation>
    <scope>NUCLEOTIDE SEQUENCE [LARGE SCALE GENOMIC DNA]</scope>
    <source>
        <strain evidence="9">COOX1</strain>
    </source>
</reference>
<keyword evidence="3" id="KW-0813">Transport</keyword>
<evidence type="ECO:0000256" key="6">
    <source>
        <dbReference type="ARBA" id="ARBA00023225"/>
    </source>
</evidence>
<keyword evidence="6" id="KW-1006">Bacterial flagellum protein export</keyword>
<feature type="coiled-coil region" evidence="7">
    <location>
        <begin position="34"/>
        <end position="139"/>
    </location>
</feature>
<evidence type="ECO:0000256" key="1">
    <source>
        <dbReference type="ARBA" id="ARBA00003041"/>
    </source>
</evidence>
<dbReference type="GO" id="GO:0005829">
    <property type="term" value="C:cytosol"/>
    <property type="evidence" value="ECO:0007669"/>
    <property type="project" value="TreeGrafter"/>
</dbReference>
<dbReference type="PANTHER" id="PTHR34982:SF1">
    <property type="entry name" value="FLAGELLAR ASSEMBLY PROTEIN FLIH"/>
    <property type="match status" value="1"/>
</dbReference>
<evidence type="ECO:0000256" key="3">
    <source>
        <dbReference type="ARBA" id="ARBA00022448"/>
    </source>
</evidence>
<dbReference type="Pfam" id="PF02108">
    <property type="entry name" value="FliH"/>
    <property type="match status" value="1"/>
</dbReference>
<evidence type="ECO:0000259" key="8">
    <source>
        <dbReference type="Pfam" id="PF02108"/>
    </source>
</evidence>
<evidence type="ECO:0000256" key="5">
    <source>
        <dbReference type="ARBA" id="ARBA00022927"/>
    </source>
</evidence>
<keyword evidence="4" id="KW-1005">Bacterial flagellum biogenesis</keyword>
<keyword evidence="5" id="KW-0653">Protein transport</keyword>
<evidence type="ECO:0000313" key="10">
    <source>
        <dbReference type="Proteomes" id="UP000502196"/>
    </source>
</evidence>
<keyword evidence="7" id="KW-0175">Coiled coil</keyword>
<proteinExistence type="inferred from homology"/>
<dbReference type="InterPro" id="IPR051472">
    <property type="entry name" value="T3SS_Stator/FliH"/>
</dbReference>
<name>A0A6F9EAL0_9BACL</name>
<protein>
    <submittedName>
        <fullName evidence="9">Flagellar assembly protein FliH/Type III secretion system HrpE</fullName>
    </submittedName>
</protein>
<evidence type="ECO:0000256" key="7">
    <source>
        <dbReference type="SAM" id="Coils"/>
    </source>
</evidence>
<dbReference type="RefSeq" id="WP_170085679.1">
    <property type="nucleotide sequence ID" value="NZ_CP047971.1"/>
</dbReference>
<keyword evidence="9" id="KW-0966">Cell projection</keyword>
<comment type="function">
    <text evidence="1">Needed for flagellar regrowth and assembly.</text>
</comment>
<dbReference type="Proteomes" id="UP000502196">
    <property type="component" value="Chromosome"/>
</dbReference>
<dbReference type="GO" id="GO:0015031">
    <property type="term" value="P:protein transport"/>
    <property type="evidence" value="ECO:0007669"/>
    <property type="project" value="UniProtKB-KW"/>
</dbReference>
<evidence type="ECO:0000256" key="2">
    <source>
        <dbReference type="ARBA" id="ARBA00006602"/>
    </source>
</evidence>
<organism evidence="9 10">
    <name type="scientific">Kyrpidia spormannii</name>
    <dbReference type="NCBI Taxonomy" id="2055160"/>
    <lineage>
        <taxon>Bacteria</taxon>
        <taxon>Bacillati</taxon>
        <taxon>Bacillota</taxon>
        <taxon>Bacilli</taxon>
        <taxon>Bacillales</taxon>
        <taxon>Alicyclobacillaceae</taxon>
        <taxon>Kyrpidia</taxon>
    </lineage>
</organism>
<evidence type="ECO:0000256" key="4">
    <source>
        <dbReference type="ARBA" id="ARBA00022795"/>
    </source>
</evidence>
<dbReference type="AlphaFoldDB" id="A0A6F9EAL0"/>
<gene>
    <name evidence="9" type="ORF">COOX1_1912</name>
</gene>
<keyword evidence="9" id="KW-0282">Flagellum</keyword>
<comment type="similarity">
    <text evidence="2">Belongs to the FliH family.</text>
</comment>
<dbReference type="EMBL" id="LR792683">
    <property type="protein sequence ID" value="CAB3393444.1"/>
    <property type="molecule type" value="Genomic_DNA"/>
</dbReference>
<dbReference type="InterPro" id="IPR018035">
    <property type="entry name" value="Flagellar_FliH/T3SS_HrpE"/>
</dbReference>
<accession>A0A6F9EAL0</accession>
<dbReference type="GO" id="GO:0044781">
    <property type="term" value="P:bacterial-type flagellum organization"/>
    <property type="evidence" value="ECO:0007669"/>
    <property type="project" value="UniProtKB-KW"/>
</dbReference>
<feature type="domain" description="Flagellar assembly protein FliH/Type III secretion system HrpE" evidence="8">
    <location>
        <begin position="114"/>
        <end position="236"/>
    </location>
</feature>
<evidence type="ECO:0000313" key="9">
    <source>
        <dbReference type="EMBL" id="CAB3393444.1"/>
    </source>
</evidence>
<keyword evidence="9" id="KW-0969">Cilium</keyword>
<dbReference type="PANTHER" id="PTHR34982">
    <property type="entry name" value="YOP PROTEINS TRANSLOCATION PROTEIN L"/>
    <property type="match status" value="1"/>
</dbReference>